<comment type="similarity">
    <text evidence="1">Belongs to the CAPAB/TerDEXZ family.</text>
</comment>
<keyword evidence="5" id="KW-0614">Plasmid</keyword>
<evidence type="ECO:0000256" key="1">
    <source>
        <dbReference type="ARBA" id="ARBA00008775"/>
    </source>
</evidence>
<organism evidence="5">
    <name type="scientific">Salmonella enteritidis</name>
    <dbReference type="NCBI Taxonomy" id="149539"/>
    <lineage>
        <taxon>Bacteria</taxon>
        <taxon>Pseudomonadati</taxon>
        <taxon>Pseudomonadota</taxon>
        <taxon>Gammaproteobacteria</taxon>
        <taxon>Enterobacterales</taxon>
        <taxon>Enterobacteriaceae</taxon>
        <taxon>Salmonella</taxon>
    </lineage>
</organism>
<evidence type="ECO:0000256" key="3">
    <source>
        <dbReference type="ARBA" id="ARBA00055880"/>
    </source>
</evidence>
<dbReference type="AlphaFoldDB" id="A0A1S6KRL1"/>
<dbReference type="PANTHER" id="PTHR32097">
    <property type="entry name" value="CAMP-BINDING PROTEIN 1-RELATED"/>
    <property type="match status" value="1"/>
</dbReference>
<gene>
    <name evidence="5" type="primary">terD</name>
</gene>
<geneLocation type="plasmid" evidence="5">
    <name>unnamed</name>
</geneLocation>
<dbReference type="InterPro" id="IPR051324">
    <property type="entry name" value="Stress/Tellurium_Resist"/>
</dbReference>
<proteinExistence type="inferred from homology"/>
<reference evidence="5" key="1">
    <citation type="submission" date="2016-12" db="EMBL/GenBank/DDBJ databases">
        <title>Fusion of virulence plasmid pSEN and IncHI2 resistance plasmid in Salmonella enteritidis.</title>
        <authorList>
            <person name="Wong M.H."/>
            <person name="Chen S."/>
        </authorList>
    </citation>
    <scope>NUCLEOTIDE SEQUENCE</scope>
    <source>
        <strain evidence="5">SE380</strain>
        <plasmid evidence="5">unnamed</plasmid>
    </source>
</reference>
<dbReference type="EMBL" id="KY401053">
    <property type="protein sequence ID" value="AQT24005.1"/>
    <property type="molecule type" value="Genomic_DNA"/>
</dbReference>
<accession>A0A1S6KRL1</accession>
<dbReference type="PANTHER" id="PTHR32097:SF4">
    <property type="entry name" value="GENERAL STRESS PROTEIN 16U"/>
    <property type="match status" value="1"/>
</dbReference>
<keyword evidence="2" id="KW-0778">Tellurium resistance</keyword>
<dbReference type="Gene3D" id="2.60.60.30">
    <property type="entry name" value="sav2460 like domains"/>
    <property type="match status" value="1"/>
</dbReference>
<dbReference type="CDD" id="cd06974">
    <property type="entry name" value="TerD_like"/>
    <property type="match status" value="1"/>
</dbReference>
<evidence type="ECO:0000256" key="2">
    <source>
        <dbReference type="ARBA" id="ARBA00022686"/>
    </source>
</evidence>
<protein>
    <submittedName>
        <fullName evidence="5">Tellurium resistance protein TerD</fullName>
    </submittedName>
</protein>
<sequence>MSVSLSKGGNVSLSKAAPSMKNVLVGLGWDARSTDGQDFDLDASAFLLAANGKVRGDSDFIFYNNLTSSDGSVTHTGDNRTGEGDGDDESLKIKLDAVPSDVDKIIFVVTIHDAQARRQSFGQVSGAFIRLVNDDNQTEVARYDLTEDASTETAMLFGELYRHNGEWKFRAVGQVMLVVWHLYVLSTALTRPDRKVTFHPGC</sequence>
<dbReference type="GO" id="GO:0046690">
    <property type="term" value="P:response to tellurium ion"/>
    <property type="evidence" value="ECO:0007669"/>
    <property type="project" value="UniProtKB-KW"/>
</dbReference>
<evidence type="ECO:0000259" key="4">
    <source>
        <dbReference type="Pfam" id="PF02342"/>
    </source>
</evidence>
<dbReference type="Pfam" id="PF02342">
    <property type="entry name" value="TerD"/>
    <property type="match status" value="1"/>
</dbReference>
<evidence type="ECO:0000313" key="5">
    <source>
        <dbReference type="EMBL" id="AQT24005.1"/>
    </source>
</evidence>
<dbReference type="FunFam" id="2.60.60.30:FF:000001">
    <property type="entry name" value="Tellurium resistance protein TerD"/>
    <property type="match status" value="1"/>
</dbReference>
<comment type="function">
    <text evidence="3">Not known; seems to contribute to the tellurium resistance (Ter) mechanism. Also involved in phage inhibition (Phi) and colicin resistance (PacB).</text>
</comment>
<feature type="domain" description="TerD" evidence="4">
    <location>
        <begin position="1"/>
        <end position="175"/>
    </location>
</feature>
<name>A0A1S6KRL1_SALEN</name>
<dbReference type="InterPro" id="IPR003325">
    <property type="entry name" value="TerD"/>
</dbReference>